<keyword evidence="2" id="KW-1185">Reference proteome</keyword>
<accession>A0A2P6VB75</accession>
<dbReference type="OrthoDB" id="517937at2759"/>
<gene>
    <name evidence="1" type="ORF">C2E20_5301</name>
</gene>
<protein>
    <submittedName>
        <fullName evidence="1">Molybdenum cofactor biosysnthesis</fullName>
    </submittedName>
</protein>
<dbReference type="EMBL" id="LHPF02000015">
    <property type="protein sequence ID" value="PSC71339.1"/>
    <property type="molecule type" value="Genomic_DNA"/>
</dbReference>
<dbReference type="Proteomes" id="UP000239649">
    <property type="component" value="Unassembled WGS sequence"/>
</dbReference>
<name>A0A2P6VB75_9CHLO</name>
<proteinExistence type="predicted"/>
<organism evidence="1 2">
    <name type="scientific">Micractinium conductrix</name>
    <dbReference type="NCBI Taxonomy" id="554055"/>
    <lineage>
        <taxon>Eukaryota</taxon>
        <taxon>Viridiplantae</taxon>
        <taxon>Chlorophyta</taxon>
        <taxon>core chlorophytes</taxon>
        <taxon>Trebouxiophyceae</taxon>
        <taxon>Chlorellales</taxon>
        <taxon>Chlorellaceae</taxon>
        <taxon>Chlorella clade</taxon>
        <taxon>Micractinium</taxon>
    </lineage>
</organism>
<reference evidence="1 2" key="1">
    <citation type="journal article" date="2018" name="Plant J.">
        <title>Genome sequences of Chlorella sorokiniana UTEX 1602 and Micractinium conductrix SAG 241.80: implications to maltose excretion by a green alga.</title>
        <authorList>
            <person name="Arriola M.B."/>
            <person name="Velmurugan N."/>
            <person name="Zhang Y."/>
            <person name="Plunkett M.H."/>
            <person name="Hondzo H."/>
            <person name="Barney B.M."/>
        </authorList>
    </citation>
    <scope>NUCLEOTIDE SEQUENCE [LARGE SCALE GENOMIC DNA]</scope>
    <source>
        <strain evidence="1 2">SAG 241.80</strain>
    </source>
</reference>
<dbReference type="AlphaFoldDB" id="A0A2P6VB75"/>
<evidence type="ECO:0000313" key="2">
    <source>
        <dbReference type="Proteomes" id="UP000239649"/>
    </source>
</evidence>
<comment type="caution">
    <text evidence="1">The sequence shown here is derived from an EMBL/GenBank/DDBJ whole genome shotgun (WGS) entry which is preliminary data.</text>
</comment>
<sequence>MTDVAEELRAYAARRMGGTSPRAQQLVGRAATLYGQTLRLLQRHGGSSAKFWESLDMLSMSFDDIMNSFPGDADYYLGPRQFDELVRRRSSVVLPALRAMAPGVARRPLPQQLTVVGDLVIHTHCEALSAAQQRDGVAQLCRVVAAAKHDPESRPHYTTMRFCLVTAVAKVWLLFMSTAREQQPPHASDLDREYDGALAAAAARGGMLKAALLLLADTRSMALAMGVVPEMVAASEALSVGVPELEENNLHILDAAAKFAGALVEVGETPAAAALGKWAAGKPAVVSMLLQKLRLPPVEPRCYPVIARTVLLVSRLAAVAPALRAALNAAGLRQALERLRSAWSVAGYTVDSEAAGRCLQALCSDALDGQGAAAQPGLGQQARQARQQNGSAAAPTREQLAALPVRELRARLQAAGLDTTGCAESS</sequence>
<evidence type="ECO:0000313" key="1">
    <source>
        <dbReference type="EMBL" id="PSC71339.1"/>
    </source>
</evidence>